<organism evidence="2 3">
    <name type="scientific">Gymnopus androsaceus JB14</name>
    <dbReference type="NCBI Taxonomy" id="1447944"/>
    <lineage>
        <taxon>Eukaryota</taxon>
        <taxon>Fungi</taxon>
        <taxon>Dikarya</taxon>
        <taxon>Basidiomycota</taxon>
        <taxon>Agaricomycotina</taxon>
        <taxon>Agaricomycetes</taxon>
        <taxon>Agaricomycetidae</taxon>
        <taxon>Agaricales</taxon>
        <taxon>Marasmiineae</taxon>
        <taxon>Omphalotaceae</taxon>
        <taxon>Gymnopus</taxon>
    </lineage>
</organism>
<dbReference type="Proteomes" id="UP000799118">
    <property type="component" value="Unassembled WGS sequence"/>
</dbReference>
<reference evidence="2" key="1">
    <citation type="journal article" date="2019" name="Environ. Microbiol.">
        <title>Fungal ecological strategies reflected in gene transcription - a case study of two litter decomposers.</title>
        <authorList>
            <person name="Barbi F."/>
            <person name="Kohler A."/>
            <person name="Barry K."/>
            <person name="Baskaran P."/>
            <person name="Daum C."/>
            <person name="Fauchery L."/>
            <person name="Ihrmark K."/>
            <person name="Kuo A."/>
            <person name="LaButti K."/>
            <person name="Lipzen A."/>
            <person name="Morin E."/>
            <person name="Grigoriev I.V."/>
            <person name="Henrissat B."/>
            <person name="Lindahl B."/>
            <person name="Martin F."/>
        </authorList>
    </citation>
    <scope>NUCLEOTIDE SEQUENCE</scope>
    <source>
        <strain evidence="2">JB14</strain>
    </source>
</reference>
<keyword evidence="3" id="KW-1185">Reference proteome</keyword>
<name>A0A6A4GEH2_9AGAR</name>
<dbReference type="AlphaFoldDB" id="A0A6A4GEH2"/>
<feature type="signal peptide" evidence="1">
    <location>
        <begin position="1"/>
        <end position="24"/>
    </location>
</feature>
<dbReference type="OrthoDB" id="3250747at2759"/>
<accession>A0A6A4GEH2</accession>
<gene>
    <name evidence="2" type="ORF">BT96DRAFT_951001</name>
</gene>
<feature type="chain" id="PRO_5025414429" evidence="1">
    <location>
        <begin position="25"/>
        <end position="243"/>
    </location>
</feature>
<evidence type="ECO:0000256" key="1">
    <source>
        <dbReference type="SAM" id="SignalP"/>
    </source>
</evidence>
<protein>
    <submittedName>
        <fullName evidence="2">Uncharacterized protein</fullName>
    </submittedName>
</protein>
<sequence length="243" mass="27794">MTRGSPRLLLQGLCLLQHLFMAFSTLPAFRVSGISPNASFDASITISDPSTSLDASRYASFSIDNYQPAFPHTSIDPKACKGSFDWDKAHGYTLSWQSMDEFKEWKEREERTHCFELRHHKSQNSKSAYIWMRKSTFVCSRGPTGGRKKHYKKKFNWDRKYVARYMSSEIWRAQSLDFSPGFVQVSANFTDQSFRIKLWSSAQSSDMKFRGLTLGFRAITVPQRKSTVSSVPLEDIMNAPGIP</sequence>
<evidence type="ECO:0000313" key="2">
    <source>
        <dbReference type="EMBL" id="KAE9383838.1"/>
    </source>
</evidence>
<keyword evidence="1" id="KW-0732">Signal</keyword>
<dbReference type="EMBL" id="ML770309">
    <property type="protein sequence ID" value="KAE9383838.1"/>
    <property type="molecule type" value="Genomic_DNA"/>
</dbReference>
<proteinExistence type="predicted"/>
<evidence type="ECO:0000313" key="3">
    <source>
        <dbReference type="Proteomes" id="UP000799118"/>
    </source>
</evidence>